<dbReference type="EMBL" id="JABENB010000001">
    <property type="protein sequence ID" value="NNG37791.1"/>
    <property type="molecule type" value="Genomic_DNA"/>
</dbReference>
<evidence type="ECO:0000313" key="1">
    <source>
        <dbReference type="EMBL" id="NNG37791.1"/>
    </source>
</evidence>
<dbReference type="InterPro" id="IPR044855">
    <property type="entry name" value="CoA-Trfase_III_dom3_sf"/>
</dbReference>
<protein>
    <submittedName>
        <fullName evidence="1">CoA transferase</fullName>
    </submittedName>
</protein>
<organism evidence="1 2">
    <name type="scientific">Flexivirga aerilata</name>
    <dbReference type="NCBI Taxonomy" id="1656889"/>
    <lineage>
        <taxon>Bacteria</taxon>
        <taxon>Bacillati</taxon>
        <taxon>Actinomycetota</taxon>
        <taxon>Actinomycetes</taxon>
        <taxon>Micrococcales</taxon>
        <taxon>Dermacoccaceae</taxon>
        <taxon>Flexivirga</taxon>
    </lineage>
</organism>
<dbReference type="Gene3D" id="3.30.60.110">
    <property type="match status" value="1"/>
</dbReference>
<dbReference type="PANTHER" id="PTHR48228">
    <property type="entry name" value="SUCCINYL-COA--D-CITRAMALATE COA-TRANSFERASE"/>
    <property type="match status" value="1"/>
</dbReference>
<dbReference type="RefSeq" id="WP_171150999.1">
    <property type="nucleotide sequence ID" value="NZ_JABENB010000001.1"/>
</dbReference>
<reference evidence="1 2" key="1">
    <citation type="submission" date="2020-05" db="EMBL/GenBank/DDBJ databases">
        <title>Flexivirga sp. ID2601S isolated from air conditioner.</title>
        <authorList>
            <person name="Kim D.H."/>
        </authorList>
    </citation>
    <scope>NUCLEOTIDE SEQUENCE [LARGE SCALE GENOMIC DNA]</scope>
    <source>
        <strain evidence="1 2">ID2601S</strain>
    </source>
</reference>
<dbReference type="SUPFAM" id="SSF89796">
    <property type="entry name" value="CoA-transferase family III (CaiB/BaiF)"/>
    <property type="match status" value="1"/>
</dbReference>
<name>A0A849AEZ3_9MICO</name>
<dbReference type="GO" id="GO:0016740">
    <property type="term" value="F:transferase activity"/>
    <property type="evidence" value="ECO:0007669"/>
    <property type="project" value="UniProtKB-KW"/>
</dbReference>
<dbReference type="Gene3D" id="3.30.1540.10">
    <property type="entry name" value="formyl-coa transferase, domain 3"/>
    <property type="match status" value="1"/>
</dbReference>
<keyword evidence="2" id="KW-1185">Reference proteome</keyword>
<gene>
    <name evidence="1" type="ORF">HJ588_00685</name>
</gene>
<dbReference type="InterPro" id="IPR003673">
    <property type="entry name" value="CoA-Trfase_fam_III"/>
</dbReference>
<dbReference type="AlphaFoldDB" id="A0A849AEZ3"/>
<dbReference type="PANTHER" id="PTHR48228:SF5">
    <property type="entry name" value="ALPHA-METHYLACYL-COA RACEMASE"/>
    <property type="match status" value="1"/>
</dbReference>
<evidence type="ECO:0000313" key="2">
    <source>
        <dbReference type="Proteomes" id="UP000557772"/>
    </source>
</evidence>
<accession>A0A849AEZ3</accession>
<sequence length="387" mass="40236">MTGPLDGVRVVELSAIGPAPFAGMLLADLGAEVIRVGRLAGDDEASMRPTHGVLNRGRRWMQLDLKQPDAQEAVRKLAATADVLTEGFRPGVAERLGLGPDALLAVNPRLVYGRMTGWGQTGPRAATAGHDLGYIALAGALAPCVAPDGTPTQPLNMLGDFGGGGMLLAVGVLSALWSAARTGEGQVVDAAIVDGAALLTGMHQAMLASGLWAAAPGGNVFDGGAPFYGSYRTADDRWLSVAAMEPKFYAQLLQGLELDLDPAAQLDQSAWPATRSAFAARIAEKSRDEWVAAFDGLDACVAPVLEPAEVTTDSHLADREVYVECDGLRHPAPAPRFSRTRTQLPDAGGDDETATILHDLGYTDDQLTALANAGAINPASAGPKGRS</sequence>
<dbReference type="InterPro" id="IPR050509">
    <property type="entry name" value="CoA-transferase_III"/>
</dbReference>
<dbReference type="InterPro" id="IPR023606">
    <property type="entry name" value="CoA-Trfase_III_dom_1_sf"/>
</dbReference>
<proteinExistence type="predicted"/>
<dbReference type="Proteomes" id="UP000557772">
    <property type="component" value="Unassembled WGS sequence"/>
</dbReference>
<keyword evidence="1" id="KW-0808">Transferase</keyword>
<dbReference type="Pfam" id="PF02515">
    <property type="entry name" value="CoA_transf_3"/>
    <property type="match status" value="1"/>
</dbReference>
<dbReference type="Gene3D" id="3.40.50.10540">
    <property type="entry name" value="Crotonobetainyl-coa:carnitine coa-transferase, domain 1"/>
    <property type="match status" value="1"/>
</dbReference>
<comment type="caution">
    <text evidence="1">The sequence shown here is derived from an EMBL/GenBank/DDBJ whole genome shotgun (WGS) entry which is preliminary data.</text>
</comment>